<reference evidence="1" key="1">
    <citation type="submission" date="2021-01" db="EMBL/GenBank/DDBJ databases">
        <authorList>
            <person name="Sun Q."/>
        </authorList>
    </citation>
    <scope>NUCLEOTIDE SEQUENCE</scope>
    <source>
        <strain evidence="1">YIM B02566</strain>
    </source>
</reference>
<sequence>MSDIAAIKVYAEAERAALLGLCAELVAAPSPQPVGDTTEPIAVLTRVLRDAGLAPEIRCIDPRKPNIVCSFEGAKPGPHLVLNGHVDTLNPGDEKAWSVPVYALSRRNGRMSGLGIGNMKAGSAALTMAFIGLHARRAAIAGRVTLTLVSDEVVFGPAGSAFLLDHDDTLTGDFLINAEGPGAMNLAVAEKGLLWLSIEATAAPGQGMLTRTGSSAIARLARLLAEIDGWNDETVTPPDGMSALVRHAGAHGLRLSVNAGKIQGGDFVSQVAVRATAEVDFRAPPGLTIETIEKRVRDLAETIGGITVTRIKGWNPNWTPIEHALPQAMLAASAALRDKPAAPVVRLPASDAMRWRARGVPAICFGPQAELASGIDDYVFEEDVVDCLAIYMAAALSLLGAKRS</sequence>
<evidence type="ECO:0000313" key="2">
    <source>
        <dbReference type="Proteomes" id="UP000616151"/>
    </source>
</evidence>
<name>A0ACC5R7Q2_9HYPH</name>
<evidence type="ECO:0000313" key="1">
    <source>
        <dbReference type="EMBL" id="MBK1868403.1"/>
    </source>
</evidence>
<keyword evidence="2" id="KW-1185">Reference proteome</keyword>
<accession>A0ACC5R7Q2</accession>
<organism evidence="1 2">
    <name type="scientific">Taklimakanibacter albus</name>
    <dbReference type="NCBI Taxonomy" id="2800327"/>
    <lineage>
        <taxon>Bacteria</taxon>
        <taxon>Pseudomonadati</taxon>
        <taxon>Pseudomonadota</taxon>
        <taxon>Alphaproteobacteria</taxon>
        <taxon>Hyphomicrobiales</taxon>
        <taxon>Aestuariivirgaceae</taxon>
        <taxon>Taklimakanibacter</taxon>
    </lineage>
</organism>
<proteinExistence type="predicted"/>
<dbReference type="EMBL" id="JAENHL010000007">
    <property type="protein sequence ID" value="MBK1868403.1"/>
    <property type="molecule type" value="Genomic_DNA"/>
</dbReference>
<dbReference type="Proteomes" id="UP000616151">
    <property type="component" value="Unassembled WGS sequence"/>
</dbReference>
<comment type="caution">
    <text evidence="1">The sequence shown here is derived from an EMBL/GenBank/DDBJ whole genome shotgun (WGS) entry which is preliminary data.</text>
</comment>
<gene>
    <name evidence="1" type="ORF">JHL16_18765</name>
</gene>
<protein>
    <submittedName>
        <fullName evidence="1">M20/M25/M40 family metallo-hydrolase</fullName>
    </submittedName>
</protein>